<dbReference type="InterPro" id="IPR009057">
    <property type="entry name" value="Homeodomain-like_sf"/>
</dbReference>
<gene>
    <name evidence="7" type="ORF">SAMN04489812_0825</name>
</gene>
<proteinExistence type="predicted"/>
<feature type="DNA-binding region" description="H-T-H motif" evidence="4">
    <location>
        <begin position="45"/>
        <end position="64"/>
    </location>
</feature>
<dbReference type="GO" id="GO:0000976">
    <property type="term" value="F:transcription cis-regulatory region binding"/>
    <property type="evidence" value="ECO:0007669"/>
    <property type="project" value="TreeGrafter"/>
</dbReference>
<evidence type="ECO:0000256" key="5">
    <source>
        <dbReference type="SAM" id="MobiDB-lite"/>
    </source>
</evidence>
<dbReference type="EMBL" id="LT629772">
    <property type="protein sequence ID" value="SDS08120.1"/>
    <property type="molecule type" value="Genomic_DNA"/>
</dbReference>
<dbReference type="Pfam" id="PF02909">
    <property type="entry name" value="TetR_C_1"/>
    <property type="match status" value="1"/>
</dbReference>
<dbReference type="PANTHER" id="PTHR30055:SF151">
    <property type="entry name" value="TRANSCRIPTIONAL REGULATORY PROTEIN"/>
    <property type="match status" value="1"/>
</dbReference>
<keyword evidence="1" id="KW-0805">Transcription regulation</keyword>
<dbReference type="GO" id="GO:0003700">
    <property type="term" value="F:DNA-binding transcription factor activity"/>
    <property type="evidence" value="ECO:0007669"/>
    <property type="project" value="TreeGrafter"/>
</dbReference>
<dbReference type="PANTHER" id="PTHR30055">
    <property type="entry name" value="HTH-TYPE TRANSCRIPTIONAL REGULATOR RUTR"/>
    <property type="match status" value="1"/>
</dbReference>
<evidence type="ECO:0000256" key="1">
    <source>
        <dbReference type="ARBA" id="ARBA00023015"/>
    </source>
</evidence>
<feature type="region of interest" description="Disordered" evidence="5">
    <location>
        <begin position="1"/>
        <end position="24"/>
    </location>
</feature>
<keyword evidence="2 4" id="KW-0238">DNA-binding</keyword>
<dbReference type="InterPro" id="IPR004111">
    <property type="entry name" value="Repressor_TetR_C"/>
</dbReference>
<evidence type="ECO:0000256" key="2">
    <source>
        <dbReference type="ARBA" id="ARBA00023125"/>
    </source>
</evidence>
<dbReference type="Pfam" id="PF00440">
    <property type="entry name" value="TetR_N"/>
    <property type="match status" value="1"/>
</dbReference>
<dbReference type="InterPro" id="IPR050109">
    <property type="entry name" value="HTH-type_TetR-like_transc_reg"/>
</dbReference>
<sequence length="222" mass="23847">MTNGSASIWRRPARGGRGPTPSFDRDRLAAAGVALADERGLAAVTMRAVAEALGSKPASLYRYIRTRDELIELMVDRVNGEILRPADGDGWRTELLALARSGRDCYRRHPWLLDATASAHPMGPRTLDYLEDALSVLRDVPLPPGRKLEAIAVLNALTAALVRNELNSHQRSLPIGESELAPGPDSHPMLTAALAAGTEAEQDDEAEVFDRIVAGVISGLLG</sequence>
<dbReference type="GO" id="GO:0045892">
    <property type="term" value="P:negative regulation of DNA-templated transcription"/>
    <property type="evidence" value="ECO:0007669"/>
    <property type="project" value="InterPro"/>
</dbReference>
<dbReference type="PROSITE" id="PS50977">
    <property type="entry name" value="HTH_TETR_2"/>
    <property type="match status" value="1"/>
</dbReference>
<dbReference type="SUPFAM" id="SSF48498">
    <property type="entry name" value="Tetracyclin repressor-like, C-terminal domain"/>
    <property type="match status" value="1"/>
</dbReference>
<dbReference type="Gene3D" id="1.10.357.10">
    <property type="entry name" value="Tetracycline Repressor, domain 2"/>
    <property type="match status" value="1"/>
</dbReference>
<evidence type="ECO:0000256" key="3">
    <source>
        <dbReference type="ARBA" id="ARBA00023163"/>
    </source>
</evidence>
<evidence type="ECO:0000256" key="4">
    <source>
        <dbReference type="PROSITE-ProRule" id="PRU00335"/>
    </source>
</evidence>
<evidence type="ECO:0000313" key="7">
    <source>
        <dbReference type="EMBL" id="SDS08120.1"/>
    </source>
</evidence>
<dbReference type="InterPro" id="IPR001647">
    <property type="entry name" value="HTH_TetR"/>
</dbReference>
<keyword evidence="8" id="KW-1185">Reference proteome</keyword>
<evidence type="ECO:0000313" key="8">
    <source>
        <dbReference type="Proteomes" id="UP000199103"/>
    </source>
</evidence>
<dbReference type="InterPro" id="IPR036271">
    <property type="entry name" value="Tet_transcr_reg_TetR-rel_C_sf"/>
</dbReference>
<organism evidence="7 8">
    <name type="scientific">Microlunatus soli</name>
    <dbReference type="NCBI Taxonomy" id="630515"/>
    <lineage>
        <taxon>Bacteria</taxon>
        <taxon>Bacillati</taxon>
        <taxon>Actinomycetota</taxon>
        <taxon>Actinomycetes</taxon>
        <taxon>Propionibacteriales</taxon>
        <taxon>Propionibacteriaceae</taxon>
        <taxon>Microlunatus</taxon>
    </lineage>
</organism>
<feature type="domain" description="HTH tetR-type" evidence="6">
    <location>
        <begin position="22"/>
        <end position="82"/>
    </location>
</feature>
<name>A0A1H1PAL8_9ACTN</name>
<evidence type="ECO:0000259" key="6">
    <source>
        <dbReference type="PROSITE" id="PS50977"/>
    </source>
</evidence>
<reference evidence="7 8" key="1">
    <citation type="submission" date="2016-10" db="EMBL/GenBank/DDBJ databases">
        <authorList>
            <person name="de Groot N.N."/>
        </authorList>
    </citation>
    <scope>NUCLEOTIDE SEQUENCE [LARGE SCALE GENOMIC DNA]</scope>
    <source>
        <strain evidence="7 8">DSM 21800</strain>
    </source>
</reference>
<dbReference type="STRING" id="630515.SAMN04489812_0825"/>
<dbReference type="AlphaFoldDB" id="A0A1H1PAL8"/>
<dbReference type="RefSeq" id="WP_172836070.1">
    <property type="nucleotide sequence ID" value="NZ_LT629772.1"/>
</dbReference>
<dbReference type="SUPFAM" id="SSF46689">
    <property type="entry name" value="Homeodomain-like"/>
    <property type="match status" value="1"/>
</dbReference>
<accession>A0A1H1PAL8</accession>
<keyword evidence="3" id="KW-0804">Transcription</keyword>
<dbReference type="Gene3D" id="1.10.10.60">
    <property type="entry name" value="Homeodomain-like"/>
    <property type="match status" value="1"/>
</dbReference>
<protein>
    <submittedName>
        <fullName evidence="7">Regulatory protein, tetR family</fullName>
    </submittedName>
</protein>
<dbReference type="Proteomes" id="UP000199103">
    <property type="component" value="Chromosome I"/>
</dbReference>